<accession>A0A8B6BMV3</accession>
<dbReference type="InterPro" id="IPR013032">
    <property type="entry name" value="EGF-like_CS"/>
</dbReference>
<dbReference type="SMART" id="SM00179">
    <property type="entry name" value="EGF_CA"/>
    <property type="match status" value="3"/>
</dbReference>
<dbReference type="Pfam" id="PF12661">
    <property type="entry name" value="hEGF"/>
    <property type="match status" value="2"/>
</dbReference>
<dbReference type="CDD" id="cd00054">
    <property type="entry name" value="EGF_CA"/>
    <property type="match status" value="3"/>
</dbReference>
<evidence type="ECO:0000256" key="4">
    <source>
        <dbReference type="ARBA" id="ARBA00022737"/>
    </source>
</evidence>
<keyword evidence="6" id="KW-0325">Glycoprotein</keyword>
<dbReference type="AlphaFoldDB" id="A0A8B6BMV3"/>
<dbReference type="OrthoDB" id="430340at2759"/>
<name>A0A8B6BMV3_MYTGA</name>
<protein>
    <recommendedName>
        <fullName evidence="8">EGF-like domain-containing protein</fullName>
    </recommendedName>
</protein>
<organism evidence="9 10">
    <name type="scientific">Mytilus galloprovincialis</name>
    <name type="common">Mediterranean mussel</name>
    <dbReference type="NCBI Taxonomy" id="29158"/>
    <lineage>
        <taxon>Eukaryota</taxon>
        <taxon>Metazoa</taxon>
        <taxon>Spiralia</taxon>
        <taxon>Lophotrochozoa</taxon>
        <taxon>Mollusca</taxon>
        <taxon>Bivalvia</taxon>
        <taxon>Autobranchia</taxon>
        <taxon>Pteriomorphia</taxon>
        <taxon>Mytilida</taxon>
        <taxon>Mytiloidea</taxon>
        <taxon>Mytilidae</taxon>
        <taxon>Mytilinae</taxon>
        <taxon>Mytilus</taxon>
    </lineage>
</organism>
<keyword evidence="1" id="KW-0217">Developmental protein</keyword>
<keyword evidence="10" id="KW-1185">Reference proteome</keyword>
<keyword evidence="3" id="KW-0732">Signal</keyword>
<keyword evidence="5 7" id="KW-1015">Disulfide bond</keyword>
<evidence type="ECO:0000256" key="3">
    <source>
        <dbReference type="ARBA" id="ARBA00022729"/>
    </source>
</evidence>
<dbReference type="PROSITE" id="PS00010">
    <property type="entry name" value="ASX_HYDROXYL"/>
    <property type="match status" value="3"/>
</dbReference>
<comment type="caution">
    <text evidence="9">The sequence shown here is derived from an EMBL/GenBank/DDBJ whole genome shotgun (WGS) entry which is preliminary data.</text>
</comment>
<dbReference type="PROSITE" id="PS50026">
    <property type="entry name" value="EGF_3"/>
    <property type="match status" value="3"/>
</dbReference>
<proteinExistence type="predicted"/>
<feature type="disulfide bond" evidence="7">
    <location>
        <begin position="539"/>
        <end position="548"/>
    </location>
</feature>
<evidence type="ECO:0000256" key="5">
    <source>
        <dbReference type="ARBA" id="ARBA00023157"/>
    </source>
</evidence>
<dbReference type="Gene3D" id="2.10.25.10">
    <property type="entry name" value="Laminin"/>
    <property type="match status" value="3"/>
</dbReference>
<evidence type="ECO:0000313" key="10">
    <source>
        <dbReference type="Proteomes" id="UP000596742"/>
    </source>
</evidence>
<evidence type="ECO:0000259" key="8">
    <source>
        <dbReference type="PROSITE" id="PS50026"/>
    </source>
</evidence>
<dbReference type="GO" id="GO:0005886">
    <property type="term" value="C:plasma membrane"/>
    <property type="evidence" value="ECO:0007669"/>
    <property type="project" value="TreeGrafter"/>
</dbReference>
<dbReference type="InterPro" id="IPR000742">
    <property type="entry name" value="EGF"/>
</dbReference>
<dbReference type="GO" id="GO:0032991">
    <property type="term" value="C:protein-containing complex"/>
    <property type="evidence" value="ECO:0007669"/>
    <property type="project" value="TreeGrafter"/>
</dbReference>
<evidence type="ECO:0000313" key="9">
    <source>
        <dbReference type="EMBL" id="VDH92316.1"/>
    </source>
</evidence>
<dbReference type="GO" id="GO:0005509">
    <property type="term" value="F:calcium ion binding"/>
    <property type="evidence" value="ECO:0007669"/>
    <property type="project" value="InterPro"/>
</dbReference>
<feature type="domain" description="EGF-like" evidence="8">
    <location>
        <begin position="475"/>
        <end position="511"/>
    </location>
</feature>
<feature type="non-terminal residue" evidence="9">
    <location>
        <position position="588"/>
    </location>
</feature>
<feature type="domain" description="EGF-like" evidence="8">
    <location>
        <begin position="513"/>
        <end position="549"/>
    </location>
</feature>
<sequence length="588" mass="64191">MGAHECLLLTRNPRETSWKENPWCCTGSSIIWVDCEVQGHVPLQIQAPVPIKGQPAIQCPITQTLNVQAPCAQVEIPAHVPMPHQNGDINNDPLLIPDQSECDIYVSQNLKENIWNREFIDLSLLLYQKVEITYRLTFRRGAFDRHECNDSTIMNGDLVTGEGSLQCISGCSNVATIVPSMNYYCTDYSVDEDWTSGQDSTTYTFSATTTNVFHFGYQACCWITLVEANYGDTTTAYWSLLTTANLTTRIDTGKINISPISAMQPILRLKQGCSYSIKIPVADDDGDIVRCRWSTKSPDDECGEVCNTLSTSIINEDDCVLQYTASGSTGWYAVALQIEDYATSIDTKPMSSVALQFMIYVLNSTELCDDAPNVLNLMDDNGTVASIALNSSFFQTIIADSGSTSVSISEITTVSPIGMIKTHLLPYGSSGTQWHINVTWTPSESQTGSHIFCYTAVNNFGQASIPTCTTIEVDDVDDCASNPCKQGGTCNNHVSRYSCTCPLSHTGKQCETEIDFCQGVHCQNGGTCIDGLFTYTCNCAEYHTGVNCETDTKLCDGISCGNGGTCLDGVLNYTCSCPDSHTGIHCET</sequence>
<reference evidence="9" key="1">
    <citation type="submission" date="2018-11" db="EMBL/GenBank/DDBJ databases">
        <authorList>
            <person name="Alioto T."/>
            <person name="Alioto T."/>
        </authorList>
    </citation>
    <scope>NUCLEOTIDE SEQUENCE</scope>
</reference>
<evidence type="ECO:0000256" key="7">
    <source>
        <dbReference type="PROSITE-ProRule" id="PRU00076"/>
    </source>
</evidence>
<dbReference type="PANTHER" id="PTHR24049:SF22">
    <property type="entry name" value="DROSOPHILA CRUMBS HOMOLOG"/>
    <property type="match status" value="1"/>
</dbReference>
<dbReference type="SUPFAM" id="SSF57196">
    <property type="entry name" value="EGF/Laminin"/>
    <property type="match status" value="3"/>
</dbReference>
<evidence type="ECO:0000256" key="2">
    <source>
        <dbReference type="ARBA" id="ARBA00022536"/>
    </source>
</evidence>
<dbReference type="Pfam" id="PF00008">
    <property type="entry name" value="EGF"/>
    <property type="match status" value="1"/>
</dbReference>
<dbReference type="InterPro" id="IPR000152">
    <property type="entry name" value="EGF-type_Asp/Asn_hydroxyl_site"/>
</dbReference>
<dbReference type="PROSITE" id="PS01187">
    <property type="entry name" value="EGF_CA"/>
    <property type="match status" value="1"/>
</dbReference>
<dbReference type="EMBL" id="UYJE01000329">
    <property type="protein sequence ID" value="VDH92316.1"/>
    <property type="molecule type" value="Genomic_DNA"/>
</dbReference>
<gene>
    <name evidence="9" type="ORF">MGAL_10B020843</name>
</gene>
<dbReference type="PANTHER" id="PTHR24049">
    <property type="entry name" value="CRUMBS FAMILY MEMBER"/>
    <property type="match status" value="1"/>
</dbReference>
<dbReference type="InterPro" id="IPR051022">
    <property type="entry name" value="Notch_Cell-Fate_Det"/>
</dbReference>
<evidence type="ECO:0000256" key="1">
    <source>
        <dbReference type="ARBA" id="ARBA00022473"/>
    </source>
</evidence>
<dbReference type="Proteomes" id="UP000596742">
    <property type="component" value="Unassembled WGS sequence"/>
</dbReference>
<dbReference type="PRINTS" id="PR00010">
    <property type="entry name" value="EGFBLOOD"/>
</dbReference>
<dbReference type="InterPro" id="IPR001881">
    <property type="entry name" value="EGF-like_Ca-bd_dom"/>
</dbReference>
<dbReference type="InterPro" id="IPR018097">
    <property type="entry name" value="EGF_Ca-bd_CS"/>
</dbReference>
<dbReference type="PROSITE" id="PS00022">
    <property type="entry name" value="EGF_1"/>
    <property type="match status" value="3"/>
</dbReference>
<feature type="disulfide bond" evidence="7">
    <location>
        <begin position="501"/>
        <end position="510"/>
    </location>
</feature>
<keyword evidence="2 7" id="KW-0245">EGF-like domain</keyword>
<keyword evidence="4" id="KW-0677">Repeat</keyword>
<dbReference type="GO" id="GO:0045197">
    <property type="term" value="P:establishment or maintenance of epithelial cell apical/basal polarity"/>
    <property type="evidence" value="ECO:0007669"/>
    <property type="project" value="TreeGrafter"/>
</dbReference>
<dbReference type="SMART" id="SM00181">
    <property type="entry name" value="EGF"/>
    <property type="match status" value="3"/>
</dbReference>
<dbReference type="FunFam" id="2.10.25.10:FF:000321">
    <property type="entry name" value="Protein delta homolog 1"/>
    <property type="match status" value="1"/>
</dbReference>
<feature type="domain" description="EGF-like" evidence="8">
    <location>
        <begin position="551"/>
        <end position="587"/>
    </location>
</feature>
<evidence type="ECO:0000256" key="6">
    <source>
        <dbReference type="ARBA" id="ARBA00023180"/>
    </source>
</evidence>
<dbReference type="GO" id="GO:0007157">
    <property type="term" value="P:heterophilic cell-cell adhesion via plasma membrane cell adhesion molecules"/>
    <property type="evidence" value="ECO:0007669"/>
    <property type="project" value="TreeGrafter"/>
</dbReference>
<comment type="caution">
    <text evidence="7">Lacks conserved residue(s) required for the propagation of feature annotation.</text>
</comment>
<feature type="disulfide bond" evidence="7">
    <location>
        <begin position="577"/>
        <end position="586"/>
    </location>
</feature>
<dbReference type="FunFam" id="2.10.25.10:FF:000080">
    <property type="entry name" value="Neurogenic locus notch 1"/>
    <property type="match status" value="1"/>
</dbReference>